<dbReference type="EMBL" id="KL596759">
    <property type="protein sequence ID" value="KER26022.1"/>
    <property type="molecule type" value="Genomic_DNA"/>
</dbReference>
<evidence type="ECO:0000313" key="1">
    <source>
        <dbReference type="EMBL" id="KER26022.1"/>
    </source>
</evidence>
<dbReference type="OrthoDB" id="247013at2759"/>
<gene>
    <name evidence="1" type="ORF">T265_06657</name>
</gene>
<dbReference type="Proteomes" id="UP000054324">
    <property type="component" value="Unassembled WGS sequence"/>
</dbReference>
<dbReference type="AlphaFoldDB" id="A0A074ZJR3"/>
<sequence>MTLQQIGQYYPDCYIKQGQVKHDPLIQLHGYEASLDQSEDTSLATILGLLINQLIGVHKKKVLEVGPASVARYDNSLRVVLDTTVEGDSFRNSFGESDAIWERRKPTKSNNNDNRLAVLTFRRLAAMPPEGSMRAEILPGYPSLYRSS</sequence>
<keyword evidence="2" id="KW-1185">Reference proteome</keyword>
<evidence type="ECO:0000313" key="2">
    <source>
        <dbReference type="Proteomes" id="UP000054324"/>
    </source>
</evidence>
<organism evidence="1 2">
    <name type="scientific">Opisthorchis viverrini</name>
    <name type="common">Southeast Asian liver fluke</name>
    <dbReference type="NCBI Taxonomy" id="6198"/>
    <lineage>
        <taxon>Eukaryota</taxon>
        <taxon>Metazoa</taxon>
        <taxon>Spiralia</taxon>
        <taxon>Lophotrochozoa</taxon>
        <taxon>Platyhelminthes</taxon>
        <taxon>Trematoda</taxon>
        <taxon>Digenea</taxon>
        <taxon>Opisthorchiida</taxon>
        <taxon>Opisthorchiata</taxon>
        <taxon>Opisthorchiidae</taxon>
        <taxon>Opisthorchis</taxon>
    </lineage>
</organism>
<dbReference type="CTD" id="20320836"/>
<accession>A0A074ZJR3</accession>
<protein>
    <submittedName>
        <fullName evidence="1">Uncharacterized protein</fullName>
    </submittedName>
</protein>
<dbReference type="RefSeq" id="XP_009170241.1">
    <property type="nucleotide sequence ID" value="XM_009171977.1"/>
</dbReference>
<proteinExistence type="predicted"/>
<name>A0A074ZJR3_OPIVI</name>
<dbReference type="KEGG" id="ovi:T265_06657"/>
<reference evidence="1 2" key="1">
    <citation type="submission" date="2013-11" db="EMBL/GenBank/DDBJ databases">
        <title>Opisthorchis viverrini - life in the bile duct.</title>
        <authorList>
            <person name="Young N.D."/>
            <person name="Nagarajan N."/>
            <person name="Lin S.J."/>
            <person name="Korhonen P.K."/>
            <person name="Jex A.R."/>
            <person name="Hall R.S."/>
            <person name="Safavi-Hemami H."/>
            <person name="Kaewkong W."/>
            <person name="Bertrand D."/>
            <person name="Gao S."/>
            <person name="Seet Q."/>
            <person name="Wongkham S."/>
            <person name="Teh B.T."/>
            <person name="Wongkham C."/>
            <person name="Intapan P.M."/>
            <person name="Maleewong W."/>
            <person name="Yang X."/>
            <person name="Hu M."/>
            <person name="Wang Z."/>
            <person name="Hofmann A."/>
            <person name="Sternberg P.W."/>
            <person name="Tan P."/>
            <person name="Wang J."/>
            <person name="Gasser R.B."/>
        </authorList>
    </citation>
    <scope>NUCLEOTIDE SEQUENCE [LARGE SCALE GENOMIC DNA]</scope>
</reference>
<dbReference type="GeneID" id="20320836"/>